<protein>
    <submittedName>
        <fullName evidence="6">RNA polymerase sigma factor (Sigma-70 family)</fullName>
    </submittedName>
</protein>
<dbReference type="Proteomes" id="UP000245880">
    <property type="component" value="Unassembled WGS sequence"/>
</dbReference>
<sequence>MEKVVKIPAKHEDTWLRFKNGDQEAFTMLYNLHVDSLFNYGIKICTDSDTVKEAIQEVFVDLYLKREHNNSCFENLKFYLFLGLKRNLIKKLKQRRRFDPWNDYSEIELGMEFSIEYKFIEYETNEEVTRRVQAVLDNLPPKQKESIYLRFNESLEYPEIATIMGISIESVRKQFYRGIKTIRESLGV</sequence>
<dbReference type="EMBL" id="QGDT01000006">
    <property type="protein sequence ID" value="PWJ57618.1"/>
    <property type="molecule type" value="Genomic_DNA"/>
</dbReference>
<proteinExistence type="inferred from homology"/>
<name>A0A316AJU5_9BACT</name>
<dbReference type="InterPro" id="IPR013325">
    <property type="entry name" value="RNA_pol_sigma_r2"/>
</dbReference>
<dbReference type="SUPFAM" id="SSF88946">
    <property type="entry name" value="Sigma2 domain of RNA polymerase sigma factors"/>
    <property type="match status" value="1"/>
</dbReference>
<dbReference type="GO" id="GO:0016987">
    <property type="term" value="F:sigma factor activity"/>
    <property type="evidence" value="ECO:0007669"/>
    <property type="project" value="UniProtKB-KW"/>
</dbReference>
<dbReference type="AlphaFoldDB" id="A0A316AJU5"/>
<dbReference type="InterPro" id="IPR014284">
    <property type="entry name" value="RNA_pol_sigma-70_dom"/>
</dbReference>
<comment type="caution">
    <text evidence="6">The sequence shown here is derived from an EMBL/GenBank/DDBJ whole genome shotgun (WGS) entry which is preliminary data.</text>
</comment>
<dbReference type="CDD" id="cd06171">
    <property type="entry name" value="Sigma70_r4"/>
    <property type="match status" value="1"/>
</dbReference>
<feature type="domain" description="RNA polymerase sigma factor 70 region 4 type 2" evidence="5">
    <location>
        <begin position="130"/>
        <end position="181"/>
    </location>
</feature>
<evidence type="ECO:0000259" key="5">
    <source>
        <dbReference type="Pfam" id="PF08281"/>
    </source>
</evidence>
<dbReference type="InterPro" id="IPR039425">
    <property type="entry name" value="RNA_pol_sigma-70-like"/>
</dbReference>
<dbReference type="Gene3D" id="1.10.1740.10">
    <property type="match status" value="1"/>
</dbReference>
<evidence type="ECO:0000313" key="7">
    <source>
        <dbReference type="Proteomes" id="UP000245880"/>
    </source>
</evidence>
<dbReference type="PANTHER" id="PTHR43133">
    <property type="entry name" value="RNA POLYMERASE ECF-TYPE SIGMA FACTO"/>
    <property type="match status" value="1"/>
</dbReference>
<dbReference type="InterPro" id="IPR013249">
    <property type="entry name" value="RNA_pol_sigma70_r4_t2"/>
</dbReference>
<dbReference type="Pfam" id="PF08281">
    <property type="entry name" value="Sigma70_r4_2"/>
    <property type="match status" value="1"/>
</dbReference>
<dbReference type="Gene3D" id="1.10.10.10">
    <property type="entry name" value="Winged helix-like DNA-binding domain superfamily/Winged helix DNA-binding domain"/>
    <property type="match status" value="1"/>
</dbReference>
<gene>
    <name evidence="6" type="ORF">CLV98_10689</name>
</gene>
<evidence type="ECO:0000256" key="4">
    <source>
        <dbReference type="ARBA" id="ARBA00023163"/>
    </source>
</evidence>
<dbReference type="InterPro" id="IPR036388">
    <property type="entry name" value="WH-like_DNA-bd_sf"/>
</dbReference>
<accession>A0A316AJU5</accession>
<dbReference type="PANTHER" id="PTHR43133:SF46">
    <property type="entry name" value="RNA POLYMERASE SIGMA-70 FACTOR ECF SUBFAMILY"/>
    <property type="match status" value="1"/>
</dbReference>
<evidence type="ECO:0000256" key="1">
    <source>
        <dbReference type="ARBA" id="ARBA00010641"/>
    </source>
</evidence>
<dbReference type="SUPFAM" id="SSF88659">
    <property type="entry name" value="Sigma3 and sigma4 domains of RNA polymerase sigma factors"/>
    <property type="match status" value="1"/>
</dbReference>
<keyword evidence="3" id="KW-0731">Sigma factor</keyword>
<evidence type="ECO:0000313" key="6">
    <source>
        <dbReference type="EMBL" id="PWJ57618.1"/>
    </source>
</evidence>
<evidence type="ECO:0000256" key="2">
    <source>
        <dbReference type="ARBA" id="ARBA00023015"/>
    </source>
</evidence>
<evidence type="ECO:0000256" key="3">
    <source>
        <dbReference type="ARBA" id="ARBA00023082"/>
    </source>
</evidence>
<keyword evidence="7" id="KW-1185">Reference proteome</keyword>
<dbReference type="GO" id="GO:0003677">
    <property type="term" value="F:DNA binding"/>
    <property type="evidence" value="ECO:0007669"/>
    <property type="project" value="InterPro"/>
</dbReference>
<dbReference type="NCBIfam" id="TIGR02937">
    <property type="entry name" value="sigma70-ECF"/>
    <property type="match status" value="1"/>
</dbReference>
<organism evidence="6 7">
    <name type="scientific">Dyadobacter jejuensis</name>
    <dbReference type="NCBI Taxonomy" id="1082580"/>
    <lineage>
        <taxon>Bacteria</taxon>
        <taxon>Pseudomonadati</taxon>
        <taxon>Bacteroidota</taxon>
        <taxon>Cytophagia</taxon>
        <taxon>Cytophagales</taxon>
        <taxon>Spirosomataceae</taxon>
        <taxon>Dyadobacter</taxon>
    </lineage>
</organism>
<dbReference type="GO" id="GO:0006352">
    <property type="term" value="P:DNA-templated transcription initiation"/>
    <property type="evidence" value="ECO:0007669"/>
    <property type="project" value="InterPro"/>
</dbReference>
<comment type="similarity">
    <text evidence="1">Belongs to the sigma-70 factor family. ECF subfamily.</text>
</comment>
<keyword evidence="4" id="KW-0804">Transcription</keyword>
<keyword evidence="2" id="KW-0805">Transcription regulation</keyword>
<dbReference type="InterPro" id="IPR013324">
    <property type="entry name" value="RNA_pol_sigma_r3/r4-like"/>
</dbReference>
<reference evidence="6 7" key="1">
    <citation type="submission" date="2018-03" db="EMBL/GenBank/DDBJ databases">
        <title>Genomic Encyclopedia of Archaeal and Bacterial Type Strains, Phase II (KMG-II): from individual species to whole genera.</title>
        <authorList>
            <person name="Goeker M."/>
        </authorList>
    </citation>
    <scope>NUCLEOTIDE SEQUENCE [LARGE SCALE GENOMIC DNA]</scope>
    <source>
        <strain evidence="6 7">DSM 100346</strain>
    </source>
</reference>